<evidence type="ECO:0000313" key="3">
    <source>
        <dbReference type="Proteomes" id="UP000094580"/>
    </source>
</evidence>
<organism evidence="2 3">
    <name type="scientific">Gottfriedia luciferensis</name>
    <dbReference type="NCBI Taxonomy" id="178774"/>
    <lineage>
        <taxon>Bacteria</taxon>
        <taxon>Bacillati</taxon>
        <taxon>Bacillota</taxon>
        <taxon>Bacilli</taxon>
        <taxon>Bacillales</taxon>
        <taxon>Bacillaceae</taxon>
        <taxon>Gottfriedia</taxon>
    </lineage>
</organism>
<keyword evidence="3" id="KW-1185">Reference proteome</keyword>
<feature type="transmembrane region" description="Helical" evidence="1">
    <location>
        <begin position="37"/>
        <end position="60"/>
    </location>
</feature>
<reference evidence="2 3" key="1">
    <citation type="submission" date="2016-07" db="EMBL/GenBank/DDBJ databases">
        <authorList>
            <person name="Townsley L."/>
            <person name="Shank E.A."/>
        </authorList>
    </citation>
    <scope>NUCLEOTIDE SEQUENCE [LARGE SCALE GENOMIC DNA]</scope>
    <source>
        <strain evidence="2 3">CH01</strain>
    </source>
</reference>
<keyword evidence="1" id="KW-0812">Transmembrane</keyword>
<keyword evidence="1" id="KW-0472">Membrane</keyword>
<keyword evidence="1" id="KW-1133">Transmembrane helix</keyword>
<proteinExistence type="predicted"/>
<accession>A0ABX2ZS09</accession>
<evidence type="ECO:0000256" key="1">
    <source>
        <dbReference type="SAM" id="Phobius"/>
    </source>
</evidence>
<name>A0ABX2ZS09_9BACI</name>
<dbReference type="Proteomes" id="UP000094580">
    <property type="component" value="Unassembled WGS sequence"/>
</dbReference>
<sequence length="64" mass="7695">MDQSNIIDINQYRKLKKHKLESFAFRVKYDETAYKDALLLLIFACSLAALSFFFIFYFIYKIIN</sequence>
<comment type="caution">
    <text evidence="2">The sequence shown here is derived from an EMBL/GenBank/DDBJ whole genome shotgun (WGS) entry which is preliminary data.</text>
</comment>
<dbReference type="EMBL" id="MDKC01000023">
    <property type="protein sequence ID" value="ODG91259.1"/>
    <property type="molecule type" value="Genomic_DNA"/>
</dbReference>
<gene>
    <name evidence="2" type="ORF">BED47_06240</name>
</gene>
<evidence type="ECO:0000313" key="2">
    <source>
        <dbReference type="EMBL" id="ODG91259.1"/>
    </source>
</evidence>
<protein>
    <submittedName>
        <fullName evidence="2">Uncharacterized protein</fullName>
    </submittedName>
</protein>
<dbReference type="RefSeq" id="WP_069034052.1">
    <property type="nucleotide sequence ID" value="NZ_MDKC01000023.1"/>
</dbReference>